<gene>
    <name evidence="2" type="ordered locus">Metme_2185</name>
</gene>
<feature type="domain" description="GST N-terminal" evidence="1">
    <location>
        <begin position="7"/>
        <end position="86"/>
    </location>
</feature>
<dbReference type="CDD" id="cd03196">
    <property type="entry name" value="GST_C_5"/>
    <property type="match status" value="1"/>
</dbReference>
<dbReference type="SUPFAM" id="SSF52833">
    <property type="entry name" value="Thioredoxin-like"/>
    <property type="match status" value="1"/>
</dbReference>
<name>G0A6W8_METMM</name>
<dbReference type="CDD" id="cd03060">
    <property type="entry name" value="GST_N_Omega_like"/>
    <property type="match status" value="1"/>
</dbReference>
<dbReference type="OrthoDB" id="9813092at2"/>
<dbReference type="KEGG" id="mmt:Metme_2185"/>
<keyword evidence="2" id="KW-0808">Transferase</keyword>
<dbReference type="InterPro" id="IPR036249">
    <property type="entry name" value="Thioredoxin-like_sf"/>
</dbReference>
<proteinExistence type="predicted"/>
<reference evidence="3" key="3">
    <citation type="submission" date="2011-05" db="EMBL/GenBank/DDBJ databases">
        <title>Complete sequence of Methylomonas methanica MC09.</title>
        <authorList>
            <consortium name="US DOE Joint Genome Institute"/>
            <person name="Lucas S."/>
            <person name="Han J."/>
            <person name="Lapidus A."/>
            <person name="Cheng J.-F."/>
            <person name="Goodwin L."/>
            <person name="Pitluck S."/>
            <person name="Peters L."/>
            <person name="Mikhailova N."/>
            <person name="Teshima H."/>
            <person name="Han C."/>
            <person name="Tapia R."/>
            <person name="Land M."/>
            <person name="Hauser L."/>
            <person name="Kyrpides N."/>
            <person name="Ivanova N."/>
            <person name="Pagani I."/>
            <person name="Stein L."/>
            <person name="Woyke T."/>
        </authorList>
    </citation>
    <scope>NUCLEOTIDE SEQUENCE [LARGE SCALE GENOMIC DNA]</scope>
    <source>
        <strain evidence="3">MC09</strain>
    </source>
</reference>
<dbReference type="GO" id="GO:0016740">
    <property type="term" value="F:transferase activity"/>
    <property type="evidence" value="ECO:0007669"/>
    <property type="project" value="UniProtKB-KW"/>
</dbReference>
<evidence type="ECO:0000313" key="2">
    <source>
        <dbReference type="EMBL" id="AEG00589.1"/>
    </source>
</evidence>
<dbReference type="eggNOG" id="COG0625">
    <property type="taxonomic scope" value="Bacteria"/>
</dbReference>
<reference key="2">
    <citation type="submission" date="2011-05" db="EMBL/GenBank/DDBJ databases">
        <title>Complete genome sequence of the aerobic marine methanotroph Methylomonas methanica MC09.</title>
        <authorList>
            <person name="Boden R."/>
            <person name="Cunliffe M."/>
            <person name="Scanlan J."/>
            <person name="Moussard H."/>
            <person name="Kits K.D."/>
            <person name="Klotz M."/>
            <person name="Jetten M."/>
            <person name="Vuilleumier S."/>
            <person name="Han J."/>
            <person name="Peters L."/>
            <person name="Mikhailova N."/>
            <person name="Teshima H."/>
            <person name="Tapia R."/>
            <person name="Kyrpides N."/>
            <person name="Ivanova N."/>
            <person name="Pagani I."/>
            <person name="Cheng J.-F."/>
            <person name="Goodwin L."/>
            <person name="Han C."/>
            <person name="Hauser L."/>
            <person name="Land M."/>
            <person name="Lapidus A."/>
            <person name="Lucas S."/>
            <person name="Pitluck S."/>
            <person name="Woyke T."/>
            <person name="Stein L.Y."/>
            <person name="Murrell C."/>
        </authorList>
    </citation>
    <scope>NUCLEOTIDE SEQUENCE</scope>
    <source>
        <strain>MC09</strain>
    </source>
</reference>
<dbReference type="AlphaFoldDB" id="G0A6W8"/>
<dbReference type="Proteomes" id="UP000008888">
    <property type="component" value="Chromosome"/>
</dbReference>
<evidence type="ECO:0000313" key="3">
    <source>
        <dbReference type="Proteomes" id="UP000008888"/>
    </source>
</evidence>
<accession>G0A6W8</accession>
<dbReference type="RefSeq" id="WP_013818833.1">
    <property type="nucleotide sequence ID" value="NC_015572.1"/>
</dbReference>
<dbReference type="STRING" id="857087.Metme_2185"/>
<organism evidence="2 3">
    <name type="scientific">Methylomonas methanica (strain DSM 25384 / MC09)</name>
    <dbReference type="NCBI Taxonomy" id="857087"/>
    <lineage>
        <taxon>Bacteria</taxon>
        <taxon>Pseudomonadati</taxon>
        <taxon>Pseudomonadota</taxon>
        <taxon>Gammaproteobacteria</taxon>
        <taxon>Methylococcales</taxon>
        <taxon>Methylococcaceae</taxon>
        <taxon>Methylomonas</taxon>
    </lineage>
</organism>
<dbReference type="InterPro" id="IPR050983">
    <property type="entry name" value="GST_Omega/HSP26"/>
</dbReference>
<evidence type="ECO:0000259" key="1">
    <source>
        <dbReference type="PROSITE" id="PS50404"/>
    </source>
</evidence>
<dbReference type="PANTHER" id="PTHR43968">
    <property type="match status" value="1"/>
</dbReference>
<sequence length="225" mass="25974">MTASEQPLPILYSFRRCPYAMRARMAVTYAGVLVELREVELRNKPDALLTASPKGTVPVLVLPSGQVIDESLDIMQWALGINDPDDWLSVWQSESCRQLIKRNDGEFKYYLDHYKYADRYPEQTMDYYRQQGTCFLDDLERRLQTSDYLCGLRFSIADAAVAPFIRQFAAVDQGWFLQSHYPALRHWIQTFLISTRFADIMHHYQPWKADSSPSLFGQGGPNSSN</sequence>
<dbReference type="GO" id="GO:0005737">
    <property type="term" value="C:cytoplasm"/>
    <property type="evidence" value="ECO:0007669"/>
    <property type="project" value="TreeGrafter"/>
</dbReference>
<reference evidence="2 3" key="1">
    <citation type="journal article" date="2011" name="J. Bacteriol.">
        <title>Complete Genome Sequence of the Aerobic Marine Methanotroph Methylomonas methanica MC09.</title>
        <authorList>
            <person name="Boden R."/>
            <person name="Cunliffe M."/>
            <person name="Scanlan J."/>
            <person name="Moussard H."/>
            <person name="Kits K.D."/>
            <person name="Klotz M.G."/>
            <person name="Jetten M.S."/>
            <person name="Vuilleumier S."/>
            <person name="Han J."/>
            <person name="Peters L."/>
            <person name="Mikhailova N."/>
            <person name="Teshima H."/>
            <person name="Tapia R."/>
            <person name="Kyrpides N."/>
            <person name="Ivanova N."/>
            <person name="Pagani I."/>
            <person name="Cheng J.F."/>
            <person name="Goodwin L."/>
            <person name="Han C."/>
            <person name="Hauser L."/>
            <person name="Land M.L."/>
            <person name="Lapidus A."/>
            <person name="Lucas S."/>
            <person name="Pitluck S."/>
            <person name="Woyke T."/>
            <person name="Stein L."/>
            <person name="Murrell J.C."/>
        </authorList>
    </citation>
    <scope>NUCLEOTIDE SEQUENCE [LARGE SCALE GENOMIC DNA]</scope>
    <source>
        <strain evidence="2 3">MC09</strain>
    </source>
</reference>
<dbReference type="EMBL" id="CP002738">
    <property type="protein sequence ID" value="AEG00589.1"/>
    <property type="molecule type" value="Genomic_DNA"/>
</dbReference>
<dbReference type="Gene3D" id="3.40.30.10">
    <property type="entry name" value="Glutaredoxin"/>
    <property type="match status" value="1"/>
</dbReference>
<dbReference type="SFLD" id="SFLDS00019">
    <property type="entry name" value="Glutathione_Transferase_(cytos"/>
    <property type="match status" value="1"/>
</dbReference>
<dbReference type="PROSITE" id="PS50404">
    <property type="entry name" value="GST_NTER"/>
    <property type="match status" value="1"/>
</dbReference>
<dbReference type="SUPFAM" id="SSF47616">
    <property type="entry name" value="GST C-terminal domain-like"/>
    <property type="match status" value="1"/>
</dbReference>
<dbReference type="InterPro" id="IPR040079">
    <property type="entry name" value="Glutathione_S-Trfase"/>
</dbReference>
<dbReference type="InterPro" id="IPR004045">
    <property type="entry name" value="Glutathione_S-Trfase_N"/>
</dbReference>
<dbReference type="Pfam" id="PF13410">
    <property type="entry name" value="GST_C_2"/>
    <property type="match status" value="1"/>
</dbReference>
<dbReference type="Pfam" id="PF13417">
    <property type="entry name" value="GST_N_3"/>
    <property type="match status" value="1"/>
</dbReference>
<protein>
    <submittedName>
        <fullName evidence="2">Glutathione S-transferase domain protein</fullName>
    </submittedName>
</protein>
<dbReference type="InterPro" id="IPR036282">
    <property type="entry name" value="Glutathione-S-Trfase_C_sf"/>
</dbReference>
<dbReference type="HOGENOM" id="CLU_090620_0_0_6"/>
<dbReference type="Gene3D" id="1.20.1050.10">
    <property type="match status" value="1"/>
</dbReference>
<keyword evidence="3" id="KW-1185">Reference proteome</keyword>
<dbReference type="PANTHER" id="PTHR43968:SF6">
    <property type="entry name" value="GLUTATHIONE S-TRANSFERASE OMEGA"/>
    <property type="match status" value="1"/>
</dbReference>